<dbReference type="AlphaFoldDB" id="A0A8S1T1H3"/>
<dbReference type="EMBL" id="CAJJDP010000017">
    <property type="protein sequence ID" value="CAD8145538.1"/>
    <property type="molecule type" value="Genomic_DNA"/>
</dbReference>
<protein>
    <submittedName>
        <fullName evidence="1">Uncharacterized protein</fullName>
    </submittedName>
</protein>
<name>A0A8S1T1H3_PAROT</name>
<proteinExistence type="predicted"/>
<dbReference type="Proteomes" id="UP000683925">
    <property type="component" value="Unassembled WGS sequence"/>
</dbReference>
<reference evidence="1" key="1">
    <citation type="submission" date="2021-01" db="EMBL/GenBank/DDBJ databases">
        <authorList>
            <consortium name="Genoscope - CEA"/>
            <person name="William W."/>
        </authorList>
    </citation>
    <scope>NUCLEOTIDE SEQUENCE</scope>
</reference>
<evidence type="ECO:0000313" key="2">
    <source>
        <dbReference type="Proteomes" id="UP000683925"/>
    </source>
</evidence>
<gene>
    <name evidence="1" type="ORF">POCTA_138.1.T0170278</name>
</gene>
<keyword evidence="2" id="KW-1185">Reference proteome</keyword>
<accession>A0A8S1T1H3</accession>
<sequence>MIILVIVEVQQQKERTHIFMENLIQANLQLLQLLDH</sequence>
<evidence type="ECO:0000313" key="1">
    <source>
        <dbReference type="EMBL" id="CAD8145538.1"/>
    </source>
</evidence>
<comment type="caution">
    <text evidence="1">The sequence shown here is derived from an EMBL/GenBank/DDBJ whole genome shotgun (WGS) entry which is preliminary data.</text>
</comment>
<organism evidence="1 2">
    <name type="scientific">Paramecium octaurelia</name>
    <dbReference type="NCBI Taxonomy" id="43137"/>
    <lineage>
        <taxon>Eukaryota</taxon>
        <taxon>Sar</taxon>
        <taxon>Alveolata</taxon>
        <taxon>Ciliophora</taxon>
        <taxon>Intramacronucleata</taxon>
        <taxon>Oligohymenophorea</taxon>
        <taxon>Peniculida</taxon>
        <taxon>Parameciidae</taxon>
        <taxon>Paramecium</taxon>
    </lineage>
</organism>